<dbReference type="InterPro" id="IPR021352">
    <property type="entry name" value="DUF2971"/>
</dbReference>
<accession>A0A0L6JIF6</accession>
<dbReference type="STRING" id="398512.Bccel_0489"/>
<organism evidence="1 2">
    <name type="scientific">Pseudobacteroides cellulosolvens ATCC 35603 = DSM 2933</name>
    <dbReference type="NCBI Taxonomy" id="398512"/>
    <lineage>
        <taxon>Bacteria</taxon>
        <taxon>Bacillati</taxon>
        <taxon>Bacillota</taxon>
        <taxon>Clostridia</taxon>
        <taxon>Eubacteriales</taxon>
        <taxon>Oscillospiraceae</taxon>
        <taxon>Pseudobacteroides</taxon>
    </lineage>
</organism>
<evidence type="ECO:0000313" key="2">
    <source>
        <dbReference type="Proteomes" id="UP000036923"/>
    </source>
</evidence>
<name>A0A0L6JIF6_9FIRM</name>
<protein>
    <recommendedName>
        <fullName evidence="3">DUF2971 domain-containing protein</fullName>
    </recommendedName>
</protein>
<evidence type="ECO:0000313" key="1">
    <source>
        <dbReference type="EMBL" id="KNY25232.1"/>
    </source>
</evidence>
<dbReference type="eggNOG" id="ENOG503335Q">
    <property type="taxonomic scope" value="Bacteria"/>
</dbReference>
<comment type="caution">
    <text evidence="1">The sequence shown here is derived from an EMBL/GenBank/DDBJ whole genome shotgun (WGS) entry which is preliminary data.</text>
</comment>
<reference evidence="2" key="1">
    <citation type="submission" date="2015-07" db="EMBL/GenBank/DDBJ databases">
        <title>Near-Complete Genome Sequence of the Cellulolytic Bacterium Bacteroides (Pseudobacteroides) cellulosolvens ATCC 35603.</title>
        <authorList>
            <person name="Dassa B."/>
            <person name="Utturkar S.M."/>
            <person name="Klingeman D.M."/>
            <person name="Hurt R.A."/>
            <person name="Keller M."/>
            <person name="Xu J."/>
            <person name="Reddy Y.H.K."/>
            <person name="Borovok I."/>
            <person name="Grinberg I.R."/>
            <person name="Lamed R."/>
            <person name="Zhivin O."/>
            <person name="Bayer E.A."/>
            <person name="Brown S.D."/>
        </authorList>
    </citation>
    <scope>NUCLEOTIDE SEQUENCE [LARGE SCALE GENOMIC DNA]</scope>
    <source>
        <strain evidence="2">DSM 2933</strain>
    </source>
</reference>
<sequence length="291" mass="34324">MVIIFYIIISYMGVPMNECFDNHIKSVDQYVYHYTTLEKGLECILKDMKLRLSPLSEVNDPREYQILHPYFPAFDNHTVVENSEPLKKIHEIRDYFDKFRNNHKVICFSRDSENIFNVPDHYKGIYRGFNKPTLWSHYADNHKGLCLIFDKDKLIESLISNFGSREKYKVYNDNLVNYVALENHIEKLGIKYEDIENHGLPKVLEDFTNQNIKDLLFTKTIDWEVENEFRIMVCDYSNKMYLYLPVSDSLLAIVMGAKLPSVYWGSIGQFGIPFAQLEWKNGLPFLKNVFP</sequence>
<keyword evidence="2" id="KW-1185">Reference proteome</keyword>
<gene>
    <name evidence="1" type="ORF">Bccel_0489</name>
</gene>
<evidence type="ECO:0008006" key="3">
    <source>
        <dbReference type="Google" id="ProtNLM"/>
    </source>
</evidence>
<dbReference type="AlphaFoldDB" id="A0A0L6JIF6"/>
<dbReference type="EMBL" id="LGTC01000001">
    <property type="protein sequence ID" value="KNY25232.1"/>
    <property type="molecule type" value="Genomic_DNA"/>
</dbReference>
<dbReference type="Pfam" id="PF11185">
    <property type="entry name" value="DUF2971"/>
    <property type="match status" value="1"/>
</dbReference>
<dbReference type="Proteomes" id="UP000036923">
    <property type="component" value="Unassembled WGS sequence"/>
</dbReference>
<proteinExistence type="predicted"/>